<dbReference type="FunFam" id="3.30.1520.10:FF:000030">
    <property type="entry name" value="Sorting nexin-3, variant"/>
    <property type="match status" value="1"/>
</dbReference>
<evidence type="ECO:0000256" key="3">
    <source>
        <dbReference type="ARBA" id="ARBA00004496"/>
    </source>
</evidence>
<dbReference type="GO" id="GO:0032266">
    <property type="term" value="F:phosphatidylinositol-3-phosphate binding"/>
    <property type="evidence" value="ECO:0007669"/>
    <property type="project" value="InterPro"/>
</dbReference>
<dbReference type="InterPro" id="IPR051859">
    <property type="entry name" value="DCAF"/>
</dbReference>
<dbReference type="InterPro" id="IPR041982">
    <property type="entry name" value="Ribosomal_eS4_KOW"/>
</dbReference>
<dbReference type="SMART" id="SM00312">
    <property type="entry name" value="PX"/>
    <property type="match status" value="1"/>
</dbReference>
<evidence type="ECO:0000256" key="12">
    <source>
        <dbReference type="ARBA" id="ARBA00022980"/>
    </source>
</evidence>
<dbReference type="SUPFAM" id="SSF50978">
    <property type="entry name" value="WD40 repeat-like"/>
    <property type="match status" value="1"/>
</dbReference>
<keyword evidence="14" id="KW-0446">Lipid-binding</keyword>
<dbReference type="GO" id="GO:0002181">
    <property type="term" value="P:cytoplasmic translation"/>
    <property type="evidence" value="ECO:0007669"/>
    <property type="project" value="UniProtKB-ARBA"/>
</dbReference>
<comment type="subcellular location">
    <subcellularLocation>
        <location evidence="3">Cytoplasm</location>
    </subcellularLocation>
    <subcellularLocation>
        <location evidence="2">Golgi apparatus membrane</location>
        <topology evidence="2">Peripheral membrane protein</topology>
        <orientation evidence="2">Cytoplasmic side</orientation>
    </subcellularLocation>
    <subcellularLocation>
        <location evidence="1">Prevacuolar compartment membrane</location>
        <topology evidence="1">Peripheral membrane protein</topology>
        <orientation evidence="1">Cytoplasmic side</orientation>
    </subcellularLocation>
</comment>
<evidence type="ECO:0000256" key="18">
    <source>
        <dbReference type="PROSITE-ProRule" id="PRU00182"/>
    </source>
</evidence>
<dbReference type="FunFam" id="3.10.290.10:FF:000002">
    <property type="entry name" value="40S ribosomal protein S4"/>
    <property type="match status" value="1"/>
</dbReference>
<feature type="compositionally biased region" description="Acidic residues" evidence="20">
    <location>
        <begin position="28"/>
        <end position="59"/>
    </location>
</feature>
<reference evidence="22" key="1">
    <citation type="journal article" date="2023" name="Genome Biol. Evol.">
        <title>First Whole Genome Sequence and Flow Cytometry Genome Size Data for the Lichen-Forming Fungus Ramalina farinacea (Ascomycota).</title>
        <authorList>
            <person name="Llewellyn T."/>
            <person name="Mian S."/>
            <person name="Hill R."/>
            <person name="Leitch I.J."/>
            <person name="Gaya E."/>
        </authorList>
    </citation>
    <scope>NUCLEOTIDE SEQUENCE</scope>
    <source>
        <strain evidence="22">LIQ254RAFAR</strain>
    </source>
</reference>
<accession>A0AA43QLK9</accession>
<evidence type="ECO:0000256" key="10">
    <source>
        <dbReference type="ARBA" id="ARBA00022884"/>
    </source>
</evidence>
<dbReference type="InterPro" id="IPR002942">
    <property type="entry name" value="S4_RNA-bd"/>
</dbReference>
<keyword evidence="11" id="KW-0653">Protein transport</keyword>
<dbReference type="FunFam" id="2.40.50.740:FF:000001">
    <property type="entry name" value="40S ribosomal protein S4"/>
    <property type="match status" value="1"/>
</dbReference>
<dbReference type="PROSITE" id="PS50195">
    <property type="entry name" value="PX"/>
    <property type="match status" value="1"/>
</dbReference>
<dbReference type="GO" id="GO:0003735">
    <property type="term" value="F:structural constituent of ribosome"/>
    <property type="evidence" value="ECO:0007669"/>
    <property type="project" value="InterPro"/>
</dbReference>
<evidence type="ECO:0000256" key="5">
    <source>
        <dbReference type="ARBA" id="ARBA00010883"/>
    </source>
</evidence>
<dbReference type="PROSITE" id="PS50082">
    <property type="entry name" value="WD_REPEATS_2"/>
    <property type="match status" value="2"/>
</dbReference>
<feature type="region of interest" description="Disordered" evidence="20">
    <location>
        <begin position="648"/>
        <end position="683"/>
    </location>
</feature>
<dbReference type="InterPro" id="IPR000876">
    <property type="entry name" value="Ribosomal_eS4"/>
</dbReference>
<feature type="region of interest" description="Disordered" evidence="20">
    <location>
        <begin position="1"/>
        <end position="59"/>
    </location>
</feature>
<dbReference type="AlphaFoldDB" id="A0AA43QLK9"/>
<evidence type="ECO:0000256" key="16">
    <source>
        <dbReference type="ARBA" id="ARBA00023274"/>
    </source>
</evidence>
<evidence type="ECO:0000256" key="20">
    <source>
        <dbReference type="SAM" id="MobiDB-lite"/>
    </source>
</evidence>
<dbReference type="InterPro" id="IPR013845">
    <property type="entry name" value="Ribosomal_eS4_central_region"/>
</dbReference>
<evidence type="ECO:0000256" key="17">
    <source>
        <dbReference type="ARBA" id="ARBA00025533"/>
    </source>
</evidence>
<dbReference type="PANTHER" id="PTHR19847">
    <property type="entry name" value="DDB1- AND CUL4-ASSOCIATED FACTOR 11"/>
    <property type="match status" value="1"/>
</dbReference>
<proteinExistence type="inferred from homology"/>
<feature type="compositionally biased region" description="Polar residues" evidence="20">
    <location>
        <begin position="101"/>
        <end position="113"/>
    </location>
</feature>
<dbReference type="InterPro" id="IPR015943">
    <property type="entry name" value="WD40/YVTN_repeat-like_dom_sf"/>
</dbReference>
<evidence type="ECO:0000259" key="21">
    <source>
        <dbReference type="PROSITE" id="PS50195"/>
    </source>
</evidence>
<evidence type="ECO:0000256" key="1">
    <source>
        <dbReference type="ARBA" id="ARBA00004179"/>
    </source>
</evidence>
<dbReference type="InterPro" id="IPR032277">
    <property type="entry name" value="Ribosomal_eS4_C"/>
</dbReference>
<dbReference type="Pfam" id="PF00900">
    <property type="entry name" value="Ribosomal_S4e"/>
    <property type="match status" value="1"/>
</dbReference>
<dbReference type="SUPFAM" id="SSF64268">
    <property type="entry name" value="PX domain"/>
    <property type="match status" value="1"/>
</dbReference>
<dbReference type="Gene3D" id="2.30.30.30">
    <property type="match status" value="1"/>
</dbReference>
<dbReference type="PROSITE" id="PS00528">
    <property type="entry name" value="RIBOSOMAL_S4E"/>
    <property type="match status" value="1"/>
</dbReference>
<dbReference type="SMART" id="SM00320">
    <property type="entry name" value="WD40"/>
    <property type="match status" value="5"/>
</dbReference>
<keyword evidence="16" id="KW-0687">Ribonucleoprotein</keyword>
<feature type="compositionally biased region" description="Basic and acidic residues" evidence="20">
    <location>
        <begin position="672"/>
        <end position="683"/>
    </location>
</feature>
<evidence type="ECO:0000256" key="7">
    <source>
        <dbReference type="ARBA" id="ARBA00022448"/>
    </source>
</evidence>
<feature type="domain" description="PX" evidence="21">
    <location>
        <begin position="712"/>
        <end position="829"/>
    </location>
</feature>
<dbReference type="FunFam" id="2.130.10.10:FF:000557">
    <property type="entry name" value="WD repeat protein"/>
    <property type="match status" value="1"/>
</dbReference>
<dbReference type="InterPro" id="IPR036986">
    <property type="entry name" value="S4_RNA-bd_sf"/>
</dbReference>
<comment type="function">
    <text evidence="17">Required for retention of late Golgi membrane proteins. Component of the retrieval machinery that functions by direct interaction with the cytosolic tails of certain TGN membrane proteins during the sorting/budding process at the prevacuolar compartment. Binds phosphatidylinositol 3-phosphate (PtdIns(P3)).</text>
</comment>
<comment type="similarity">
    <text evidence="4">Belongs to the eukaryotic ribosomal protein eS4 family.</text>
</comment>
<keyword evidence="15" id="KW-0472">Membrane</keyword>
<dbReference type="SMART" id="SM00363">
    <property type="entry name" value="S4"/>
    <property type="match status" value="1"/>
</dbReference>
<evidence type="ECO:0000256" key="4">
    <source>
        <dbReference type="ARBA" id="ARBA00007500"/>
    </source>
</evidence>
<keyword evidence="19" id="KW-0853">WD repeat</keyword>
<evidence type="ECO:0000256" key="14">
    <source>
        <dbReference type="ARBA" id="ARBA00023121"/>
    </source>
</evidence>
<feature type="region of interest" description="Disordered" evidence="20">
    <location>
        <begin position="83"/>
        <end position="118"/>
    </location>
</feature>
<dbReference type="InterPro" id="IPR038237">
    <property type="entry name" value="Ribosomal_eS4_central_sf"/>
</dbReference>
<evidence type="ECO:0000256" key="13">
    <source>
        <dbReference type="ARBA" id="ARBA00023034"/>
    </source>
</evidence>
<feature type="repeat" description="WD" evidence="19">
    <location>
        <begin position="459"/>
        <end position="500"/>
    </location>
</feature>
<feature type="compositionally biased region" description="Acidic residues" evidence="20">
    <location>
        <begin position="83"/>
        <end position="100"/>
    </location>
</feature>
<dbReference type="InterPro" id="IPR036871">
    <property type="entry name" value="PX_dom_sf"/>
</dbReference>
<dbReference type="HAMAP" id="MF_00485">
    <property type="entry name" value="Ribosomal_eS4"/>
    <property type="match status" value="1"/>
</dbReference>
<dbReference type="CDD" id="cd06087">
    <property type="entry name" value="KOW_RPS4"/>
    <property type="match status" value="1"/>
</dbReference>
<dbReference type="Pfam" id="PF01479">
    <property type="entry name" value="S4"/>
    <property type="match status" value="1"/>
</dbReference>
<dbReference type="InterPro" id="IPR013843">
    <property type="entry name" value="Ribosomal_eS4_N"/>
</dbReference>
<evidence type="ECO:0000256" key="19">
    <source>
        <dbReference type="PROSITE-ProRule" id="PRU00221"/>
    </source>
</evidence>
<sequence>MSTHSTPENDRTESPDPASHVLNIYDNTNDEGEWFDGGEDDDMDFEPTTDASEDTEFFEPSDDADIVFHDAEDGLSGVEIEVEVDDEDEEGDTVTAESEDGATNQGPTLTATDGSRRSRIQDNLQVPAQIVQMLGQRNLRQLLTRYRPGNQGTTLISDDEDDEDEEDRGNDVEPGPRRRTRKQKPKNNQLPAVPSKEGRRLMNGGVFGASQCYQDKLRQRRPRLANRLMDRETGCDGLSFLKHPRNIAQDLLPSSKADRIIHYGSRCYSGQFSDDGNFFFSCAQDFKVRMYDTSNPYAWKYYKTVIYPYGQWTITDATLSPDNRYLAYSSIRSTVCLSPTDPGSHSEPWLLDFSDVGSSQSRGWRHGWHGFSHFGIWSIRFSGDGREIVAGTSGPSVCVYDIERRQSIINIEDGHSEDVNAVCFGDTSSPHILYSGSDDTLIKVWDRRSLGDGRAAGVFMGHTEGLTYVDSKGDGRYVLSNGKDQSMKLWDLRKMMSTEKSSKLKPQNWTTGFDYRFMPYSDEEYTPHPHDCSLVTYRGHSVLKTLIRCHFSPPGSTNSRYVYSGSEDGSVYIYNIDATLAGKVDVRKATENSRLRDPDMTNTYVIDDRRDRNAWKTCVRDASWHPNAPMIAATSWNGWGMTTGTCTTHSWNDGAEEDEGNPKMGQSVDQRLVPDKPEESDIRPRQRGTITMQAMPDARQQSFEEIYGPPENFLEIEVKNPQTHGTSRSMYTDYEIICRTNIPAFKLKHSTVRRRYSDFEYFRDILERESARVTIPPLPGKVFTNRFSDDVIEHRREGLQRFLQIVVGHPLLQTGSKVLASFVQDPNWDRNSWKKHQKRLSAPSHWLLDKLSGAYAPRPSPGPHKLRDCMPLIVFIRNRLKYALNARETKAIVMQRLIKVDGKVRTDTTYPAGFMDVISIEKTGENFRLVYDTKGRFTVHRITGEEAEYKLGKVKRMQLGKGGIPFLVTHDARTIRYPDPLIKVNDTVKIDLATGKITEYIKFDTGVIAMVTGGRNMGRVGVITHRERHDGGFNIVHIKDAIDNSFATREANVFVIGSDKPWISLPKGKGVKLTIAEERDRRRAHTIAGH</sequence>
<evidence type="ECO:0000256" key="6">
    <source>
        <dbReference type="ARBA" id="ARBA00020436"/>
    </source>
</evidence>
<name>A0AA43QLK9_9LECA</name>
<keyword evidence="8" id="KW-0963">Cytoplasm</keyword>
<dbReference type="Gene3D" id="3.30.1520.10">
    <property type="entry name" value="Phox-like domain"/>
    <property type="match status" value="1"/>
</dbReference>
<evidence type="ECO:0000313" key="22">
    <source>
        <dbReference type="EMBL" id="MDI1486938.1"/>
    </source>
</evidence>
<dbReference type="Proteomes" id="UP001161017">
    <property type="component" value="Unassembled WGS sequence"/>
</dbReference>
<keyword evidence="23" id="KW-1185">Reference proteome</keyword>
<comment type="similarity">
    <text evidence="5">Belongs to the sorting nexin family.</text>
</comment>
<dbReference type="InterPro" id="IPR018199">
    <property type="entry name" value="Ribosomal_eS4_N_CS"/>
</dbReference>
<dbReference type="GO" id="GO:0015031">
    <property type="term" value="P:protein transport"/>
    <property type="evidence" value="ECO:0007669"/>
    <property type="project" value="UniProtKB-KW"/>
</dbReference>
<dbReference type="GO" id="GO:0080008">
    <property type="term" value="C:Cul4-RING E3 ubiquitin ligase complex"/>
    <property type="evidence" value="ECO:0007669"/>
    <property type="project" value="TreeGrafter"/>
</dbReference>
<dbReference type="FunFam" id="2.30.30.30:FF:000005">
    <property type="entry name" value="40S ribosomal protein S4"/>
    <property type="match status" value="1"/>
</dbReference>
<evidence type="ECO:0000256" key="8">
    <source>
        <dbReference type="ARBA" id="ARBA00022490"/>
    </source>
</evidence>
<dbReference type="InterPro" id="IPR014722">
    <property type="entry name" value="Rib_uL2_dom2"/>
</dbReference>
<dbReference type="GO" id="GO:0043161">
    <property type="term" value="P:proteasome-mediated ubiquitin-dependent protein catabolic process"/>
    <property type="evidence" value="ECO:0007669"/>
    <property type="project" value="TreeGrafter"/>
</dbReference>
<dbReference type="Gene3D" id="3.10.290.10">
    <property type="entry name" value="RNA-binding S4 domain"/>
    <property type="match status" value="1"/>
</dbReference>
<dbReference type="EMBL" id="JAPUFD010000004">
    <property type="protein sequence ID" value="MDI1486938.1"/>
    <property type="molecule type" value="Genomic_DNA"/>
</dbReference>
<dbReference type="PANTHER" id="PTHR19847:SF7">
    <property type="entry name" value="DDB1- AND CUL4-ASSOCIATED FACTOR 11"/>
    <property type="match status" value="1"/>
</dbReference>
<dbReference type="InterPro" id="IPR042138">
    <property type="entry name" value="PX_Grd19_PX"/>
</dbReference>
<dbReference type="Gene3D" id="2.130.10.10">
    <property type="entry name" value="YVTN repeat-like/Quinoprotein amine dehydrogenase"/>
    <property type="match status" value="2"/>
</dbReference>
<dbReference type="InterPro" id="IPR001680">
    <property type="entry name" value="WD40_rpt"/>
</dbReference>
<protein>
    <recommendedName>
        <fullName evidence="6">Sorting nexin-3</fullName>
    </recommendedName>
</protein>
<evidence type="ECO:0000256" key="11">
    <source>
        <dbReference type="ARBA" id="ARBA00022927"/>
    </source>
</evidence>
<feature type="compositionally biased region" description="Acidic residues" evidence="20">
    <location>
        <begin position="157"/>
        <end position="168"/>
    </location>
</feature>
<keyword evidence="13" id="KW-0333">Golgi apparatus</keyword>
<keyword evidence="12" id="KW-0689">Ribosomal protein</keyword>
<evidence type="ECO:0000256" key="9">
    <source>
        <dbReference type="ARBA" id="ARBA00022730"/>
    </source>
</evidence>
<dbReference type="InterPro" id="IPR036322">
    <property type="entry name" value="WD40_repeat_dom_sf"/>
</dbReference>
<gene>
    <name evidence="22" type="ORF">OHK93_006200</name>
</gene>
<dbReference type="Pfam" id="PF00400">
    <property type="entry name" value="WD40"/>
    <property type="match status" value="4"/>
</dbReference>
<dbReference type="Pfam" id="PF00787">
    <property type="entry name" value="PX"/>
    <property type="match status" value="1"/>
</dbReference>
<dbReference type="Pfam" id="PF16121">
    <property type="entry name" value="40S_S4_C"/>
    <property type="match status" value="1"/>
</dbReference>
<keyword evidence="9 18" id="KW-0699">rRNA-binding</keyword>
<keyword evidence="7" id="KW-0813">Transport</keyword>
<dbReference type="Pfam" id="PF08071">
    <property type="entry name" value="RS4NT"/>
    <property type="match status" value="1"/>
</dbReference>
<dbReference type="CDD" id="cd00165">
    <property type="entry name" value="S4"/>
    <property type="match status" value="1"/>
</dbReference>
<dbReference type="Gene3D" id="2.40.50.740">
    <property type="match status" value="1"/>
</dbReference>
<feature type="region of interest" description="Disordered" evidence="20">
    <location>
        <begin position="144"/>
        <end position="201"/>
    </location>
</feature>
<dbReference type="InterPro" id="IPR001683">
    <property type="entry name" value="PX_dom"/>
</dbReference>
<dbReference type="PROSITE" id="PS50889">
    <property type="entry name" value="S4"/>
    <property type="match status" value="1"/>
</dbReference>
<evidence type="ECO:0000313" key="23">
    <source>
        <dbReference type="Proteomes" id="UP001161017"/>
    </source>
</evidence>
<comment type="caution">
    <text evidence="22">The sequence shown here is derived from an EMBL/GenBank/DDBJ whole genome shotgun (WGS) entry which is preliminary data.</text>
</comment>
<dbReference type="CDD" id="cd07295">
    <property type="entry name" value="PX_Grd19"/>
    <property type="match status" value="1"/>
</dbReference>
<dbReference type="GO" id="GO:0000139">
    <property type="term" value="C:Golgi membrane"/>
    <property type="evidence" value="ECO:0007669"/>
    <property type="project" value="UniProtKB-SubCell"/>
</dbReference>
<dbReference type="GO" id="GO:0022627">
    <property type="term" value="C:cytosolic small ribosomal subunit"/>
    <property type="evidence" value="ECO:0007669"/>
    <property type="project" value="UniProtKB-ARBA"/>
</dbReference>
<dbReference type="PROSITE" id="PS50294">
    <property type="entry name" value="WD_REPEATS_REGION"/>
    <property type="match status" value="2"/>
</dbReference>
<evidence type="ECO:0000256" key="15">
    <source>
        <dbReference type="ARBA" id="ARBA00023136"/>
    </source>
</evidence>
<dbReference type="GO" id="GO:0019843">
    <property type="term" value="F:rRNA binding"/>
    <property type="evidence" value="ECO:0007669"/>
    <property type="project" value="UniProtKB-KW"/>
</dbReference>
<feature type="repeat" description="WD" evidence="19">
    <location>
        <begin position="412"/>
        <end position="446"/>
    </location>
</feature>
<organism evidence="22 23">
    <name type="scientific">Ramalina farinacea</name>
    <dbReference type="NCBI Taxonomy" id="258253"/>
    <lineage>
        <taxon>Eukaryota</taxon>
        <taxon>Fungi</taxon>
        <taxon>Dikarya</taxon>
        <taxon>Ascomycota</taxon>
        <taxon>Pezizomycotina</taxon>
        <taxon>Lecanoromycetes</taxon>
        <taxon>OSLEUM clade</taxon>
        <taxon>Lecanoromycetidae</taxon>
        <taxon>Lecanorales</taxon>
        <taxon>Lecanorineae</taxon>
        <taxon>Ramalinaceae</taxon>
        <taxon>Ramalina</taxon>
    </lineage>
</organism>
<keyword evidence="10 18" id="KW-0694">RNA-binding</keyword>
<evidence type="ECO:0000256" key="2">
    <source>
        <dbReference type="ARBA" id="ARBA00004255"/>
    </source>
</evidence>